<proteinExistence type="predicted"/>
<protein>
    <submittedName>
        <fullName evidence="1">Uncharacterized protein</fullName>
    </submittedName>
</protein>
<reference evidence="1 2" key="1">
    <citation type="journal article" date="2018" name="J. Allergy Clin. Immunol.">
        <title>High-quality assembly of Dermatophagoides pteronyssinus genome and transcriptome reveals a wide range of novel allergens.</title>
        <authorList>
            <person name="Liu X.Y."/>
            <person name="Yang K.Y."/>
            <person name="Wang M.Q."/>
            <person name="Kwok J.S."/>
            <person name="Zeng X."/>
            <person name="Yang Z."/>
            <person name="Xiao X.J."/>
            <person name="Lau C.P."/>
            <person name="Li Y."/>
            <person name="Huang Z.M."/>
            <person name="Ba J.G."/>
            <person name="Yim A.K."/>
            <person name="Ouyang C.Y."/>
            <person name="Ngai S.M."/>
            <person name="Chan T.F."/>
            <person name="Leung E.L."/>
            <person name="Liu L."/>
            <person name="Liu Z.G."/>
            <person name="Tsui S.K."/>
        </authorList>
    </citation>
    <scope>NUCLEOTIDE SEQUENCE [LARGE SCALE GENOMIC DNA]</scope>
    <source>
        <strain evidence="1">Derp</strain>
    </source>
</reference>
<comment type="caution">
    <text evidence="1">The sequence shown here is derived from an EMBL/GenBank/DDBJ whole genome shotgun (WGS) entry which is preliminary data.</text>
</comment>
<name>A0ABQ8IU70_DERPT</name>
<evidence type="ECO:0000313" key="1">
    <source>
        <dbReference type="EMBL" id="KAH9413868.1"/>
    </source>
</evidence>
<reference evidence="1 2" key="2">
    <citation type="journal article" date="2022" name="Mol. Biol. Evol.">
        <title>Comparative Genomics Reveals Insights into the Divergent Evolution of Astigmatic Mites and Household Pest Adaptations.</title>
        <authorList>
            <person name="Xiong Q."/>
            <person name="Wan A.T."/>
            <person name="Liu X."/>
            <person name="Fung C.S."/>
            <person name="Xiao X."/>
            <person name="Malainual N."/>
            <person name="Hou J."/>
            <person name="Wang L."/>
            <person name="Wang M."/>
            <person name="Yang K.Y."/>
            <person name="Cui Y."/>
            <person name="Leung E.L."/>
            <person name="Nong W."/>
            <person name="Shin S.K."/>
            <person name="Au S.W."/>
            <person name="Jeong K.Y."/>
            <person name="Chew F.T."/>
            <person name="Hui J.H."/>
            <person name="Leung T.F."/>
            <person name="Tungtrongchitr A."/>
            <person name="Zhong N."/>
            <person name="Liu Z."/>
            <person name="Tsui S.K."/>
        </authorList>
    </citation>
    <scope>NUCLEOTIDE SEQUENCE [LARGE SCALE GENOMIC DNA]</scope>
    <source>
        <strain evidence="1">Derp</strain>
    </source>
</reference>
<gene>
    <name evidence="1" type="ORF">DERP_009467</name>
</gene>
<dbReference type="Proteomes" id="UP000887458">
    <property type="component" value="Unassembled WGS sequence"/>
</dbReference>
<organism evidence="1 2">
    <name type="scientific">Dermatophagoides pteronyssinus</name>
    <name type="common">European house dust mite</name>
    <dbReference type="NCBI Taxonomy" id="6956"/>
    <lineage>
        <taxon>Eukaryota</taxon>
        <taxon>Metazoa</taxon>
        <taxon>Ecdysozoa</taxon>
        <taxon>Arthropoda</taxon>
        <taxon>Chelicerata</taxon>
        <taxon>Arachnida</taxon>
        <taxon>Acari</taxon>
        <taxon>Acariformes</taxon>
        <taxon>Sarcoptiformes</taxon>
        <taxon>Astigmata</taxon>
        <taxon>Psoroptidia</taxon>
        <taxon>Analgoidea</taxon>
        <taxon>Pyroglyphidae</taxon>
        <taxon>Dermatophagoidinae</taxon>
        <taxon>Dermatophagoides</taxon>
    </lineage>
</organism>
<evidence type="ECO:0000313" key="2">
    <source>
        <dbReference type="Proteomes" id="UP000887458"/>
    </source>
</evidence>
<accession>A0ABQ8IU70</accession>
<sequence length="72" mass="8504">MVHGSLSKVEISLFKIHDFTLSKTQPNHQQQQKLDRIPLDDEECHFFVCLRQIIMFLLIPDYSIDSKKEENS</sequence>
<keyword evidence="2" id="KW-1185">Reference proteome</keyword>
<dbReference type="EMBL" id="NJHN03000117">
    <property type="protein sequence ID" value="KAH9413868.1"/>
    <property type="molecule type" value="Genomic_DNA"/>
</dbReference>